<dbReference type="Proteomes" id="UP000011718">
    <property type="component" value="Chromosome"/>
</dbReference>
<organism evidence="1 2">
    <name type="scientific">Methanosarcina mazei Tuc01</name>
    <dbReference type="NCBI Taxonomy" id="1236903"/>
    <lineage>
        <taxon>Archaea</taxon>
        <taxon>Methanobacteriati</taxon>
        <taxon>Methanobacteriota</taxon>
        <taxon>Stenosarchaea group</taxon>
        <taxon>Methanomicrobia</taxon>
        <taxon>Methanosarcinales</taxon>
        <taxon>Methanosarcinaceae</taxon>
        <taxon>Methanosarcina</taxon>
    </lineage>
</organism>
<dbReference type="BioCyc" id="MMAZ1236903:G139K-106-MONOMER"/>
<evidence type="ECO:0000313" key="1">
    <source>
        <dbReference type="EMBL" id="AGF95566.1"/>
    </source>
</evidence>
<dbReference type="KEGG" id="mmaz:MmTuc01_0111"/>
<name>M1PTT9_METMZ</name>
<dbReference type="AlphaFoldDB" id="M1PTT9"/>
<reference evidence="1 2" key="1">
    <citation type="journal article" date="2013" name="Genome Announc.">
        <title>Complete Genome of a Methanosarcina mazei Strain Isolated from Sediment Samples from an Amazonian Flooded Area.</title>
        <authorList>
            <person name="Assis das Gracas D."/>
            <person name="Thiago Juca Ramos R."/>
            <person name="Vieira Araujo A.C."/>
            <person name="Zahlouth R."/>
            <person name="Ribeiro Carneiro A."/>
            <person name="Souza Lopes T."/>
            <person name="Azevedo Barauna R."/>
            <person name="Azevedo V."/>
            <person name="Cruz Schneider M.P."/>
            <person name="Pellizari V.H."/>
            <person name="Silva A."/>
        </authorList>
    </citation>
    <scope>NUCLEOTIDE SEQUENCE [LARGE SCALE GENOMIC DNA]</scope>
    <source>
        <strain evidence="1 2">Tuc01</strain>
    </source>
</reference>
<gene>
    <name evidence="1" type="ORF">MmTuc01_0111</name>
</gene>
<accession>M1PTT9</accession>
<evidence type="ECO:0000313" key="2">
    <source>
        <dbReference type="Proteomes" id="UP000011718"/>
    </source>
</evidence>
<protein>
    <submittedName>
        <fullName evidence="1">Uncharacterized protein</fullName>
    </submittedName>
</protein>
<dbReference type="HOGENOM" id="CLU_3178583_0_0_2"/>
<sequence length="46" mass="5810">MITVYLFMYEYVFMQEHVFLIKKYSIQVQNLFFNPEVKYKFIFCLL</sequence>
<proteinExistence type="predicted"/>
<dbReference type="EMBL" id="CP004144">
    <property type="protein sequence ID" value="AGF95566.1"/>
    <property type="molecule type" value="Genomic_DNA"/>
</dbReference>